<comment type="caution">
    <text evidence="4">The sequence shown here is derived from an EMBL/GenBank/DDBJ whole genome shotgun (WGS) entry which is preliminary data.</text>
</comment>
<organism evidence="4 5">
    <name type="scientific">Elizabethkingia ursingii</name>
    <dbReference type="NCBI Taxonomy" id="1756150"/>
    <lineage>
        <taxon>Bacteria</taxon>
        <taxon>Pseudomonadati</taxon>
        <taxon>Bacteroidota</taxon>
        <taxon>Flavobacteriia</taxon>
        <taxon>Flavobacteriales</taxon>
        <taxon>Weeksellaceae</taxon>
        <taxon>Elizabethkingia</taxon>
    </lineage>
</organism>
<dbReference type="GO" id="GO:0004467">
    <property type="term" value="F:long-chain fatty acid-CoA ligase activity"/>
    <property type="evidence" value="ECO:0007669"/>
    <property type="project" value="TreeGrafter"/>
</dbReference>
<dbReference type="Pfam" id="PF23562">
    <property type="entry name" value="AMP-binding_C_3"/>
    <property type="match status" value="1"/>
</dbReference>
<evidence type="ECO:0000259" key="3">
    <source>
        <dbReference type="Pfam" id="PF00501"/>
    </source>
</evidence>
<evidence type="ECO:0000313" key="5">
    <source>
        <dbReference type="Proteomes" id="UP000190816"/>
    </source>
</evidence>
<name>A0AAJ3NAN0_9FLAO</name>
<evidence type="ECO:0000256" key="1">
    <source>
        <dbReference type="ARBA" id="ARBA00022741"/>
    </source>
</evidence>
<dbReference type="EMBL" id="MAIC01000016">
    <property type="protein sequence ID" value="OPB73561.1"/>
    <property type="molecule type" value="Genomic_DNA"/>
</dbReference>
<protein>
    <submittedName>
        <fullName evidence="4">AMP-dependent synthetase</fullName>
    </submittedName>
</protein>
<keyword evidence="2" id="KW-0067">ATP-binding</keyword>
<evidence type="ECO:0000313" key="4">
    <source>
        <dbReference type="EMBL" id="OPB73561.1"/>
    </source>
</evidence>
<dbReference type="InterPro" id="IPR000873">
    <property type="entry name" value="AMP-dep_synth/lig_dom"/>
</dbReference>
<feature type="domain" description="AMP-dependent synthetase/ligase" evidence="3">
    <location>
        <begin position="11"/>
        <end position="415"/>
    </location>
</feature>
<dbReference type="InterPro" id="IPR042099">
    <property type="entry name" value="ANL_N_sf"/>
</dbReference>
<dbReference type="SUPFAM" id="SSF56801">
    <property type="entry name" value="Acetyl-CoA synthetase-like"/>
    <property type="match status" value="1"/>
</dbReference>
<dbReference type="GO" id="GO:0005524">
    <property type="term" value="F:ATP binding"/>
    <property type="evidence" value="ECO:0007669"/>
    <property type="project" value="UniProtKB-KW"/>
</dbReference>
<dbReference type="KEGG" id="ego:BBD34_05250"/>
<dbReference type="Pfam" id="PF00501">
    <property type="entry name" value="AMP-binding"/>
    <property type="match status" value="1"/>
</dbReference>
<dbReference type="GO" id="GO:0016020">
    <property type="term" value="C:membrane"/>
    <property type="evidence" value="ECO:0007669"/>
    <property type="project" value="TreeGrafter"/>
</dbReference>
<gene>
    <name evidence="4" type="ORF">BAY32_10970</name>
</gene>
<dbReference type="PANTHER" id="PTHR43272">
    <property type="entry name" value="LONG-CHAIN-FATTY-ACID--COA LIGASE"/>
    <property type="match status" value="1"/>
</dbReference>
<dbReference type="Proteomes" id="UP000190816">
    <property type="component" value="Unassembled WGS sequence"/>
</dbReference>
<reference evidence="4 5" key="1">
    <citation type="submission" date="2016-06" db="EMBL/GenBank/DDBJ databases">
        <authorList>
            <person name="Nicholson A.C."/>
        </authorList>
    </citation>
    <scope>NUCLEOTIDE SEQUENCE [LARGE SCALE GENOMIC DNA]</scope>
    <source>
        <strain evidence="4 5">G4123</strain>
    </source>
</reference>
<evidence type="ECO:0000256" key="2">
    <source>
        <dbReference type="ARBA" id="ARBA00022840"/>
    </source>
</evidence>
<dbReference type="PROSITE" id="PS00455">
    <property type="entry name" value="AMP_BINDING"/>
    <property type="match status" value="1"/>
</dbReference>
<dbReference type="Gene3D" id="3.40.50.12780">
    <property type="entry name" value="N-terminal domain of ligase-like"/>
    <property type="match status" value="1"/>
</dbReference>
<accession>A0AAJ3NAN0</accession>
<dbReference type="AlphaFoldDB" id="A0AAJ3NAN0"/>
<keyword evidence="1" id="KW-0547">Nucleotide-binding</keyword>
<dbReference type="InterPro" id="IPR020845">
    <property type="entry name" value="AMP-binding_CS"/>
</dbReference>
<dbReference type="CDD" id="cd05907">
    <property type="entry name" value="VL_LC_FACS_like"/>
    <property type="match status" value="1"/>
</dbReference>
<sequence length="587" mass="66216">MNLAQSIITRNLEKHALKAAVGFKKENQWKELSWKKFSEMIAKTANALKAAGVQENDRVAIYSENSAEWIIFDLAILSIGAITVPIYSTNNAEQAEYIINDSQSKVILAGNQEQYNACYELLQRNDYLKTIVVAKNKVIGKKENTVFLREFIADQSSVSEFCPKEDDDTATLIYTSGTTGIPKGVMITHGNFRKEFDAHFEFFKFKNFEDELSLAFLPLTHVFERSWSLLSLYGGAKVYFLEDPKNIAHALTEVKPTMMCTVPRFFQKVYAGIHDVVEKSSPTKKKIFNWAVGVGKQHAELRRTEKEIPFGLKAKYGLADLLVFSKMKEKLGGRLWFTPCGGASILPEVTEFFDALGLHLTVGYGLTETTATLSLFPFTKYKYGSCGKILPGVEIRIGAESEIQARGSGIMKGYFNKPEETKAVFTEDGWFKTGDAGNIDDQGNLTITERIKDLLKTSNGKYIAPQQVENILSNNNYIQQVMVIAEGRQFVSALIVPNFEFLKGELSKMNIPFTNWSEIVKNEEINKLYKAKIEEFQTSLASFEKVKKFTLMPAEFEIGSGEITPTLKIKRKVVSEKYKDLIEQMYS</sequence>
<dbReference type="RefSeq" id="WP_078402653.1">
    <property type="nucleotide sequence ID" value="NZ_CP016377.1"/>
</dbReference>
<proteinExistence type="predicted"/>
<dbReference type="PANTHER" id="PTHR43272:SF33">
    <property type="entry name" value="AMP-BINDING DOMAIN-CONTAINING PROTEIN-RELATED"/>
    <property type="match status" value="1"/>
</dbReference>